<comment type="similarity">
    <text evidence="1">Belongs to the peptidase S33 family.</text>
</comment>
<keyword evidence="3" id="KW-0732">Signal</keyword>
<evidence type="ECO:0000259" key="5">
    <source>
        <dbReference type="Pfam" id="PF08386"/>
    </source>
</evidence>
<dbReference type="Pfam" id="PF08386">
    <property type="entry name" value="Abhydrolase_4"/>
    <property type="match status" value="1"/>
</dbReference>
<dbReference type="EMBL" id="JAGPXD010000002">
    <property type="protein sequence ID" value="KAH7369375.1"/>
    <property type="molecule type" value="Genomic_DNA"/>
</dbReference>
<gene>
    <name evidence="6" type="ORF">B0T11DRAFT_350984</name>
</gene>
<dbReference type="SUPFAM" id="SSF53474">
    <property type="entry name" value="alpha/beta-Hydrolases"/>
    <property type="match status" value="1"/>
</dbReference>
<dbReference type="InterPro" id="IPR000073">
    <property type="entry name" value="AB_hydrolase_1"/>
</dbReference>
<evidence type="ECO:0000256" key="3">
    <source>
        <dbReference type="SAM" id="SignalP"/>
    </source>
</evidence>
<evidence type="ECO:0000256" key="2">
    <source>
        <dbReference type="ARBA" id="ARBA00022801"/>
    </source>
</evidence>
<sequence length="577" mass="63852">MIAIYLLFIGLSARLAQGTFFSGNYNHFKRQIDIDLFDWSTIEPSRNLSYTDCVDGFQCARLLAPLDWSQHGDSSCGLGELNVNNSVALAIIKLPASVPETDPSFGGTVMWNPGGPGGLAVMIAQIMSPMFQDMLDGTKHYEIVTFDPRGVGESTPQIKCFDHLWQRYMTMSKTEESISPRHGRAAVATQLEQQAAIGEICMEAGPDSIHAHSGSASVARDMLHIVDKIEEERMTRLGPTFQPADGKPRLQYIGLSYGTTLGSYFASMFPGRVGRMLLGGLVDSESHRYGAGFDNIEDSEAAIDYVYEYCFETSCAFRLDTDTGPEDIKARVQATLDWLDETPVSNIQNKQIAMIRSVGLRQWLFWISYSWDEYMAARIAVLVSRDFSSEGQFFSPEDFEESPFNTPLAWGSDTATVINCLDMQSKKPDMDIDWAHERYKAMEAEAPTAAEFRYLLAMRCARWAIAPAYDFQEPFGAPSPDPDLAPDVPAAPLFLLSNRYDPATPLAQAWTVSRQFPNSSVMILEVAGHDPFERAGECTLDAVRAYFEDGVVPPNGTTCEPAPTTHGGQSAMFPAMF</sequence>
<dbReference type="OrthoDB" id="425534at2759"/>
<evidence type="ECO:0000256" key="1">
    <source>
        <dbReference type="ARBA" id="ARBA00010088"/>
    </source>
</evidence>
<accession>A0A8K0X7G8</accession>
<dbReference type="PANTHER" id="PTHR43248:SF25">
    <property type="entry name" value="AB HYDROLASE-1 DOMAIN-CONTAINING PROTEIN-RELATED"/>
    <property type="match status" value="1"/>
</dbReference>
<feature type="domain" description="AB hydrolase-1" evidence="4">
    <location>
        <begin position="109"/>
        <end position="278"/>
    </location>
</feature>
<feature type="domain" description="Peptidase S33 tripeptidyl aminopeptidase-like C-terminal" evidence="5">
    <location>
        <begin position="453"/>
        <end position="559"/>
    </location>
</feature>
<name>A0A8K0X7G8_9PEZI</name>
<feature type="chain" id="PRO_5035430317" evidence="3">
    <location>
        <begin position="19"/>
        <end position="577"/>
    </location>
</feature>
<proteinExistence type="inferred from homology"/>
<comment type="caution">
    <text evidence="6">The sequence shown here is derived from an EMBL/GenBank/DDBJ whole genome shotgun (WGS) entry which is preliminary data.</text>
</comment>
<reference evidence="6" key="1">
    <citation type="journal article" date="2021" name="Nat. Commun.">
        <title>Genetic determinants of endophytism in the Arabidopsis root mycobiome.</title>
        <authorList>
            <person name="Mesny F."/>
            <person name="Miyauchi S."/>
            <person name="Thiergart T."/>
            <person name="Pickel B."/>
            <person name="Atanasova L."/>
            <person name="Karlsson M."/>
            <person name="Huettel B."/>
            <person name="Barry K.W."/>
            <person name="Haridas S."/>
            <person name="Chen C."/>
            <person name="Bauer D."/>
            <person name="Andreopoulos W."/>
            <person name="Pangilinan J."/>
            <person name="LaButti K."/>
            <person name="Riley R."/>
            <person name="Lipzen A."/>
            <person name="Clum A."/>
            <person name="Drula E."/>
            <person name="Henrissat B."/>
            <person name="Kohler A."/>
            <person name="Grigoriev I.V."/>
            <person name="Martin F.M."/>
            <person name="Hacquard S."/>
        </authorList>
    </citation>
    <scope>NUCLEOTIDE SEQUENCE</scope>
    <source>
        <strain evidence="6">MPI-CAGE-AT-0016</strain>
    </source>
</reference>
<protein>
    <submittedName>
        <fullName evidence="6">Alpha/Beta hydrolase protein</fullName>
    </submittedName>
</protein>
<dbReference type="GO" id="GO:0016787">
    <property type="term" value="F:hydrolase activity"/>
    <property type="evidence" value="ECO:0007669"/>
    <property type="project" value="UniProtKB-KW"/>
</dbReference>
<dbReference type="InterPro" id="IPR029058">
    <property type="entry name" value="AB_hydrolase_fold"/>
</dbReference>
<dbReference type="InterPro" id="IPR051601">
    <property type="entry name" value="Serine_prot/Carboxylest_S33"/>
</dbReference>
<organism evidence="6 7">
    <name type="scientific">Plectosphaerella cucumerina</name>
    <dbReference type="NCBI Taxonomy" id="40658"/>
    <lineage>
        <taxon>Eukaryota</taxon>
        <taxon>Fungi</taxon>
        <taxon>Dikarya</taxon>
        <taxon>Ascomycota</taxon>
        <taxon>Pezizomycotina</taxon>
        <taxon>Sordariomycetes</taxon>
        <taxon>Hypocreomycetidae</taxon>
        <taxon>Glomerellales</taxon>
        <taxon>Plectosphaerellaceae</taxon>
        <taxon>Plectosphaerella</taxon>
    </lineage>
</organism>
<keyword evidence="7" id="KW-1185">Reference proteome</keyword>
<evidence type="ECO:0000313" key="6">
    <source>
        <dbReference type="EMBL" id="KAH7369375.1"/>
    </source>
</evidence>
<feature type="signal peptide" evidence="3">
    <location>
        <begin position="1"/>
        <end position="18"/>
    </location>
</feature>
<evidence type="ECO:0000259" key="4">
    <source>
        <dbReference type="Pfam" id="PF00561"/>
    </source>
</evidence>
<keyword evidence="2 6" id="KW-0378">Hydrolase</keyword>
<dbReference type="InterPro" id="IPR013595">
    <property type="entry name" value="Pept_S33_TAP-like_C"/>
</dbReference>
<dbReference type="Pfam" id="PF00561">
    <property type="entry name" value="Abhydrolase_1"/>
    <property type="match status" value="1"/>
</dbReference>
<dbReference type="Proteomes" id="UP000813385">
    <property type="component" value="Unassembled WGS sequence"/>
</dbReference>
<dbReference type="Gene3D" id="3.40.50.1820">
    <property type="entry name" value="alpha/beta hydrolase"/>
    <property type="match status" value="1"/>
</dbReference>
<dbReference type="AlphaFoldDB" id="A0A8K0X7G8"/>
<evidence type="ECO:0000313" key="7">
    <source>
        <dbReference type="Proteomes" id="UP000813385"/>
    </source>
</evidence>
<dbReference type="PANTHER" id="PTHR43248">
    <property type="entry name" value="2-SUCCINYL-6-HYDROXY-2,4-CYCLOHEXADIENE-1-CARBOXYLATE SYNTHASE"/>
    <property type="match status" value="1"/>
</dbReference>